<dbReference type="GO" id="GO:0016787">
    <property type="term" value="F:hydrolase activity"/>
    <property type="evidence" value="ECO:0007669"/>
    <property type="project" value="UniProtKB-KW"/>
</dbReference>
<reference evidence="6" key="1">
    <citation type="submission" date="2020-12" db="EMBL/GenBank/DDBJ databases">
        <title>Prauserella sp. ASG 168, a novel actinomycete isolated from cave rock.</title>
        <authorList>
            <person name="Suriyachadkun C."/>
        </authorList>
    </citation>
    <scope>NUCLEOTIDE SEQUENCE</scope>
    <source>
        <strain evidence="6">ASG 168</strain>
    </source>
</reference>
<evidence type="ECO:0000256" key="2">
    <source>
        <dbReference type="ARBA" id="ARBA00022723"/>
    </source>
</evidence>
<evidence type="ECO:0000256" key="4">
    <source>
        <dbReference type="ARBA" id="ARBA00022833"/>
    </source>
</evidence>
<keyword evidence="7" id="KW-1185">Reference proteome</keyword>
<dbReference type="Proteomes" id="UP000635245">
    <property type="component" value="Unassembled WGS sequence"/>
</dbReference>
<evidence type="ECO:0000256" key="1">
    <source>
        <dbReference type="ARBA" id="ARBA00007749"/>
    </source>
</evidence>
<proteinExistence type="inferred from homology"/>
<protein>
    <submittedName>
        <fullName evidence="6">MBL fold metallo-hydrolase</fullName>
    </submittedName>
</protein>
<evidence type="ECO:0000259" key="5">
    <source>
        <dbReference type="SMART" id="SM00849"/>
    </source>
</evidence>
<evidence type="ECO:0000313" key="7">
    <source>
        <dbReference type="Proteomes" id="UP000635245"/>
    </source>
</evidence>
<feature type="domain" description="Metallo-beta-lactamase" evidence="5">
    <location>
        <begin position="34"/>
        <end position="266"/>
    </location>
</feature>
<sequence length="276" mass="30293">MTVRVHHLNAGTMRPPGGRLVDGRPGLLRRSELVCHCLLVDTGSELVLVDTGIGLQGARRPAEWLGSQFVLLTNPARDEELTAHRQIERLGYSPSDVGHIVLTHLDLDHAGGLADFPQATVHVYGRELKALHSETGLAGRTRYRQAHFAHGPKFSAYDEDGDDWFGFASVRQLTGLPPEIVLVPLIGHTRGHAGVAVDTGKGWLLHAGDAYFFHGQLDPMGARHTPGLRVFERLVQTERGPRIENLHRLRALNAEHGDEVTVFSAHDATELERSLG</sequence>
<organism evidence="6 7">
    <name type="scientific">Prauserella cavernicola</name>
    <dbReference type="NCBI Taxonomy" id="2800127"/>
    <lineage>
        <taxon>Bacteria</taxon>
        <taxon>Bacillati</taxon>
        <taxon>Actinomycetota</taxon>
        <taxon>Actinomycetes</taxon>
        <taxon>Pseudonocardiales</taxon>
        <taxon>Pseudonocardiaceae</taxon>
        <taxon>Prauserella</taxon>
    </lineage>
</organism>
<dbReference type="InterPro" id="IPR036866">
    <property type="entry name" value="RibonucZ/Hydroxyglut_hydro"/>
</dbReference>
<dbReference type="InterPro" id="IPR051013">
    <property type="entry name" value="MBL_superfamily_lactonases"/>
</dbReference>
<comment type="caution">
    <text evidence="6">The sequence shown here is derived from an EMBL/GenBank/DDBJ whole genome shotgun (WGS) entry which is preliminary data.</text>
</comment>
<keyword evidence="4" id="KW-0862">Zinc</keyword>
<keyword evidence="3" id="KW-0378">Hydrolase</keyword>
<name>A0A934QU75_9PSEU</name>
<dbReference type="EMBL" id="JAENJH010000003">
    <property type="protein sequence ID" value="MBK1785429.1"/>
    <property type="molecule type" value="Genomic_DNA"/>
</dbReference>
<dbReference type="Gene3D" id="3.60.15.10">
    <property type="entry name" value="Ribonuclease Z/Hydroxyacylglutathione hydrolase-like"/>
    <property type="match status" value="1"/>
</dbReference>
<accession>A0A934QU75</accession>
<dbReference type="InterPro" id="IPR001279">
    <property type="entry name" value="Metallo-B-lactamas"/>
</dbReference>
<keyword evidence="2" id="KW-0479">Metal-binding</keyword>
<dbReference type="AlphaFoldDB" id="A0A934QU75"/>
<evidence type="ECO:0000256" key="3">
    <source>
        <dbReference type="ARBA" id="ARBA00022801"/>
    </source>
</evidence>
<dbReference type="GO" id="GO:0046872">
    <property type="term" value="F:metal ion binding"/>
    <property type="evidence" value="ECO:0007669"/>
    <property type="project" value="UniProtKB-KW"/>
</dbReference>
<comment type="similarity">
    <text evidence="1">Belongs to the metallo-beta-lactamase superfamily.</text>
</comment>
<dbReference type="SMART" id="SM00849">
    <property type="entry name" value="Lactamase_B"/>
    <property type="match status" value="1"/>
</dbReference>
<dbReference type="PANTHER" id="PTHR42978">
    <property type="entry name" value="QUORUM-QUENCHING LACTONASE YTNP-RELATED-RELATED"/>
    <property type="match status" value="1"/>
</dbReference>
<evidence type="ECO:0000313" key="6">
    <source>
        <dbReference type="EMBL" id="MBK1785429.1"/>
    </source>
</evidence>
<dbReference type="Pfam" id="PF00753">
    <property type="entry name" value="Lactamase_B"/>
    <property type="match status" value="1"/>
</dbReference>
<dbReference type="PANTHER" id="PTHR42978:SF3">
    <property type="entry name" value="BLR3078 PROTEIN"/>
    <property type="match status" value="1"/>
</dbReference>
<dbReference type="SUPFAM" id="SSF56281">
    <property type="entry name" value="Metallo-hydrolase/oxidoreductase"/>
    <property type="match status" value="1"/>
</dbReference>
<gene>
    <name evidence="6" type="ORF">JHE00_13930</name>
</gene>
<dbReference type="CDD" id="cd07742">
    <property type="entry name" value="metallo-hydrolase-like_MBL-fold"/>
    <property type="match status" value="1"/>
</dbReference>
<dbReference type="RefSeq" id="WP_200318485.1">
    <property type="nucleotide sequence ID" value="NZ_JAENJH010000003.1"/>
</dbReference>